<keyword evidence="2" id="KW-1185">Reference proteome</keyword>
<accession>A0A5B2TF88</accession>
<dbReference type="Proteomes" id="UP000322110">
    <property type="component" value="Unassembled WGS sequence"/>
</dbReference>
<name>A0A5B2TF88_9PROT</name>
<sequence>MQTYGAGVRITLSGPDEAAVEMAADELKQRLGARFAVMRRRRGRNCLRLMAVMLTGSAAHVDAGASDLIDRLYAGQPAGPGRAANPPAELRQLA</sequence>
<organism evidence="1 2">
    <name type="scientific">Teichococcus oryzae</name>
    <dbReference type="NCBI Taxonomy" id="1608942"/>
    <lineage>
        <taxon>Bacteria</taxon>
        <taxon>Pseudomonadati</taxon>
        <taxon>Pseudomonadota</taxon>
        <taxon>Alphaproteobacteria</taxon>
        <taxon>Acetobacterales</taxon>
        <taxon>Roseomonadaceae</taxon>
        <taxon>Roseomonas</taxon>
    </lineage>
</organism>
<gene>
    <name evidence="1" type="ORF">F0Q34_14645</name>
</gene>
<dbReference type="AlphaFoldDB" id="A0A5B2TF88"/>
<reference evidence="1 2" key="1">
    <citation type="journal article" date="2015" name="Int. J. Syst. Evol. Microbiol.">
        <title>Roseomonas oryzae sp. nov., isolated from paddy rhizosphere soil.</title>
        <authorList>
            <person name="Ramaprasad E.V."/>
            <person name="Sasikala Ch."/>
            <person name="Ramana Ch.V."/>
        </authorList>
    </citation>
    <scope>NUCLEOTIDE SEQUENCE [LARGE SCALE GENOMIC DNA]</scope>
    <source>
        <strain evidence="1 2">KCTC 42542</strain>
    </source>
</reference>
<protein>
    <submittedName>
        <fullName evidence="1">Uncharacterized protein</fullName>
    </submittedName>
</protein>
<dbReference type="EMBL" id="VUKA01000007">
    <property type="protein sequence ID" value="KAA2212558.1"/>
    <property type="molecule type" value="Genomic_DNA"/>
</dbReference>
<dbReference type="RefSeq" id="WP_149812965.1">
    <property type="nucleotide sequence ID" value="NZ_VUKA01000007.1"/>
</dbReference>
<proteinExistence type="predicted"/>
<evidence type="ECO:0000313" key="1">
    <source>
        <dbReference type="EMBL" id="KAA2212558.1"/>
    </source>
</evidence>
<evidence type="ECO:0000313" key="2">
    <source>
        <dbReference type="Proteomes" id="UP000322110"/>
    </source>
</evidence>
<comment type="caution">
    <text evidence="1">The sequence shown here is derived from an EMBL/GenBank/DDBJ whole genome shotgun (WGS) entry which is preliminary data.</text>
</comment>